<dbReference type="InterPro" id="IPR042266">
    <property type="entry name" value="PPPDE_sf"/>
</dbReference>
<evidence type="ECO:0000259" key="4">
    <source>
        <dbReference type="PROSITE" id="PS51858"/>
    </source>
</evidence>
<keyword evidence="2" id="KW-0645">Protease</keyword>
<dbReference type="Proteomes" id="UP001153636">
    <property type="component" value="Chromosome 9"/>
</dbReference>
<dbReference type="AlphaFoldDB" id="A0A9P0D6G9"/>
<evidence type="ECO:0000256" key="1">
    <source>
        <dbReference type="ARBA" id="ARBA00008140"/>
    </source>
</evidence>
<dbReference type="GO" id="GO:0008233">
    <property type="term" value="F:peptidase activity"/>
    <property type="evidence" value="ECO:0007669"/>
    <property type="project" value="UniProtKB-KW"/>
</dbReference>
<reference evidence="5" key="1">
    <citation type="submission" date="2022-01" db="EMBL/GenBank/DDBJ databases">
        <authorList>
            <person name="King R."/>
        </authorList>
    </citation>
    <scope>NUCLEOTIDE SEQUENCE</scope>
</reference>
<dbReference type="Pfam" id="PF05903">
    <property type="entry name" value="Peptidase_C97"/>
    <property type="match status" value="1"/>
</dbReference>
<feature type="domain" description="PPPDE" evidence="4">
    <location>
        <begin position="3"/>
        <end position="156"/>
    </location>
</feature>
<accession>A0A9P0D6G9</accession>
<dbReference type="Gene3D" id="3.90.1720.30">
    <property type="entry name" value="PPPDE domains"/>
    <property type="match status" value="1"/>
</dbReference>
<keyword evidence="6" id="KW-1185">Reference proteome</keyword>
<gene>
    <name evidence="5" type="ORF">PSYICH_LOCUS15015</name>
</gene>
<dbReference type="InterPro" id="IPR008580">
    <property type="entry name" value="PPPDE_dom"/>
</dbReference>
<dbReference type="EMBL" id="OV651821">
    <property type="protein sequence ID" value="CAH1115112.1"/>
    <property type="molecule type" value="Genomic_DNA"/>
</dbReference>
<comment type="similarity">
    <text evidence="1">Belongs to the DeSI family.</text>
</comment>
<organism evidence="5 6">
    <name type="scientific">Psylliodes chrysocephalus</name>
    <dbReference type="NCBI Taxonomy" id="3402493"/>
    <lineage>
        <taxon>Eukaryota</taxon>
        <taxon>Metazoa</taxon>
        <taxon>Ecdysozoa</taxon>
        <taxon>Arthropoda</taxon>
        <taxon>Hexapoda</taxon>
        <taxon>Insecta</taxon>
        <taxon>Pterygota</taxon>
        <taxon>Neoptera</taxon>
        <taxon>Endopterygota</taxon>
        <taxon>Coleoptera</taxon>
        <taxon>Polyphaga</taxon>
        <taxon>Cucujiformia</taxon>
        <taxon>Chrysomeloidea</taxon>
        <taxon>Chrysomelidae</taxon>
        <taxon>Galerucinae</taxon>
        <taxon>Alticini</taxon>
        <taxon>Psylliodes</taxon>
    </lineage>
</organism>
<sequence>MTTSVLLLAYKLEKEGTYKSFFNDLVKTEPPQWHLSILVFNFEYSYSNRGITIQKIYDKPTEITYMDYTEVTKKQLDHYVNIVLPECGWTKENYDISEKNCQHFVHVILGFLDVDEPVPNYYVKSRNTYVTSYKNIVFSKKDRSTREFSSSIPETSVNSSVVKMSNFMTPDSVKSFSIENQIGRGLNSNKFIPPNQPSFSSIWKPQHEDLKTLPGVNFLQPEYAAHFHSHAVWPPRQVEYQRPWPRKVHECESHCQVNRSGFGKNLMPSSESFWSVFSRTGRSEEWPLFYSREVDGKLRRLENIFSKNHTRGG</sequence>
<dbReference type="OrthoDB" id="21221at2759"/>
<dbReference type="PROSITE" id="PS51858">
    <property type="entry name" value="PPPDE"/>
    <property type="match status" value="1"/>
</dbReference>
<evidence type="ECO:0000313" key="6">
    <source>
        <dbReference type="Proteomes" id="UP001153636"/>
    </source>
</evidence>
<dbReference type="GO" id="GO:0006508">
    <property type="term" value="P:proteolysis"/>
    <property type="evidence" value="ECO:0007669"/>
    <property type="project" value="UniProtKB-KW"/>
</dbReference>
<evidence type="ECO:0000256" key="3">
    <source>
        <dbReference type="ARBA" id="ARBA00022801"/>
    </source>
</evidence>
<protein>
    <recommendedName>
        <fullName evidence="4">PPPDE domain-containing protein</fullName>
    </recommendedName>
</protein>
<evidence type="ECO:0000256" key="2">
    <source>
        <dbReference type="ARBA" id="ARBA00022670"/>
    </source>
</evidence>
<name>A0A9P0D6G9_9CUCU</name>
<proteinExistence type="inferred from homology"/>
<keyword evidence="3" id="KW-0378">Hydrolase</keyword>
<evidence type="ECO:0000313" key="5">
    <source>
        <dbReference type="EMBL" id="CAH1115112.1"/>
    </source>
</evidence>